<protein>
    <recommendedName>
        <fullName evidence="5">EthD domain-containing protein</fullName>
    </recommendedName>
</protein>
<reference evidence="1" key="1">
    <citation type="submission" date="2017-10" db="EMBL/GenBank/DDBJ databases">
        <authorList>
            <person name="Armitage A.D."/>
            <person name="Barbara D.J."/>
            <person name="Woodhall J.W."/>
            <person name="Sreenivasaprasad S."/>
            <person name="Lane C.R."/>
            <person name="Clarkson J.P."/>
            <person name="Harrison R.J."/>
        </authorList>
    </citation>
    <scope>NUCLEOTIDE SEQUENCE</scope>
    <source>
        <strain evidence="1">FERA 1164</strain>
        <strain evidence="2">FERA 635</strain>
    </source>
</reference>
<sequence>MSQTGGKGPGLFYVRSGIAPSAKDVLSEATFMRWYEEHAEEVVAKSGIHSLFRSASLHQFDRQILLMNDVSRYNATSKTSAFDGSKPFLTCPVLDDIGFLLSEEFKSISPTSEILPGTGNVFDLVEFDGNHLALRQNLMIRKGSSEPAKSIVTVEIQPPTGLEADEVSALLGKQVSRLNGGSGYTGSLIFESCFSFASAGAKKPEGGKMEMWHEPPSWVAIHTFSGAVGDDMVKLIELDLHKMHGSTGNMHSEVRAWNLQGSFGEKKLFE</sequence>
<organism evidence="1 3">
    <name type="scientific">Alternaria tenuissima</name>
    <dbReference type="NCBI Taxonomy" id="119927"/>
    <lineage>
        <taxon>Eukaryota</taxon>
        <taxon>Fungi</taxon>
        <taxon>Dikarya</taxon>
        <taxon>Ascomycota</taxon>
        <taxon>Pezizomycotina</taxon>
        <taxon>Dothideomycetes</taxon>
        <taxon>Pleosporomycetidae</taxon>
        <taxon>Pleosporales</taxon>
        <taxon>Pleosporineae</taxon>
        <taxon>Pleosporaceae</taxon>
        <taxon>Alternaria</taxon>
        <taxon>Alternaria sect. Alternaria</taxon>
        <taxon>Alternaria alternata complex</taxon>
    </lineage>
</organism>
<dbReference type="Proteomes" id="UP000293195">
    <property type="component" value="Unassembled WGS sequence"/>
</dbReference>
<evidence type="ECO:0000313" key="1">
    <source>
        <dbReference type="EMBL" id="RYN19851.1"/>
    </source>
</evidence>
<dbReference type="AlphaFoldDB" id="A0AB37W3Z9"/>
<gene>
    <name evidence="1" type="ORF">AA0115_g10538</name>
    <name evidence="2" type="ORF">AA0119_g7510</name>
</gene>
<evidence type="ECO:0000313" key="4">
    <source>
        <dbReference type="Proteomes" id="UP000293195"/>
    </source>
</evidence>
<name>A0AB37W3Z9_9PLEO</name>
<accession>A0AB37W3Z9</accession>
<evidence type="ECO:0000313" key="3">
    <source>
        <dbReference type="Proteomes" id="UP000292340"/>
    </source>
</evidence>
<dbReference type="EMBL" id="PDXF01000029">
    <property type="protein sequence ID" value="RYN97377.1"/>
    <property type="molecule type" value="Genomic_DNA"/>
</dbReference>
<evidence type="ECO:0008006" key="5">
    <source>
        <dbReference type="Google" id="ProtNLM"/>
    </source>
</evidence>
<reference evidence="1" key="2">
    <citation type="journal article" date="2019" name="bioRxiv">
        <title>Genomics, evolutionary history and diagnostics of the Alternaria alternata species group including apple and Asian pear pathotypes.</title>
        <authorList>
            <person name="Armitage A.D."/>
            <person name="Cockerton H.M."/>
            <person name="Sreenivasaprasad S."/>
            <person name="Woodhall J.W."/>
            <person name="Lane C.R."/>
            <person name="Harrison R.J."/>
            <person name="Clarkson J.P."/>
        </authorList>
    </citation>
    <scope>NUCLEOTIDE SEQUENCE</scope>
    <source>
        <strain evidence="1">FERA 1164</strain>
        <strain evidence="2">FERA 635</strain>
    </source>
</reference>
<evidence type="ECO:0000313" key="2">
    <source>
        <dbReference type="EMBL" id="RYN97377.1"/>
    </source>
</evidence>
<dbReference type="EMBL" id="PDXB01000040">
    <property type="protein sequence ID" value="RYN19851.1"/>
    <property type="molecule type" value="Genomic_DNA"/>
</dbReference>
<keyword evidence="4" id="KW-1185">Reference proteome</keyword>
<comment type="caution">
    <text evidence="1">The sequence shown here is derived from an EMBL/GenBank/DDBJ whole genome shotgun (WGS) entry which is preliminary data.</text>
</comment>
<dbReference type="Proteomes" id="UP000292340">
    <property type="component" value="Unassembled WGS sequence"/>
</dbReference>
<proteinExistence type="predicted"/>